<protein>
    <recommendedName>
        <fullName evidence="15 16">Type III pantothenate kinase</fullName>
        <ecNumber evidence="6 16">2.7.1.33</ecNumber>
    </recommendedName>
    <alternativeName>
        <fullName evidence="16">PanK-III</fullName>
    </alternativeName>
    <alternativeName>
        <fullName evidence="16">Pantothenic acid kinase</fullName>
    </alternativeName>
</protein>
<sequence>MNSPCAVLVLDVGNTRMKWAHVVKDGLVDYGDATYTVGQLSKILDKRWRAMEPPCRLVVSNVGKEGVEEALSKWTTGNWTLQPEYITTKEKASGVVCAYRDTDTFGADRWMALIAAHRKFKEPVCVVDCGTAITVDALAEDGKHVGGLIVPGIGLMRRTLSRGTGRIGKMPEDNAMAAAQNTWLGRSTQEGIMAGTMWTAVAFIDRVVADLEAEFRKPVTCVVAGGDAQAICPLLACKAVCEPDLVLQGLAIMANQNND</sequence>
<keyword evidence="16" id="KW-0479">Metal-binding</keyword>
<evidence type="ECO:0000256" key="11">
    <source>
        <dbReference type="ARBA" id="ARBA00022840"/>
    </source>
</evidence>
<feature type="active site" description="Proton acceptor" evidence="16">
    <location>
        <position position="108"/>
    </location>
</feature>
<dbReference type="HAMAP" id="MF_01274">
    <property type="entry name" value="Pantothen_kinase_3"/>
    <property type="match status" value="1"/>
</dbReference>
<keyword evidence="10 16" id="KW-0418">Kinase</keyword>
<comment type="subcellular location">
    <subcellularLocation>
        <location evidence="3 16">Cytoplasm</location>
    </subcellularLocation>
</comment>
<evidence type="ECO:0000256" key="1">
    <source>
        <dbReference type="ARBA" id="ARBA00001206"/>
    </source>
</evidence>
<comment type="subunit">
    <text evidence="5 16">Homodimer.</text>
</comment>
<evidence type="ECO:0000256" key="3">
    <source>
        <dbReference type="ARBA" id="ARBA00004496"/>
    </source>
</evidence>
<evidence type="ECO:0000256" key="9">
    <source>
        <dbReference type="ARBA" id="ARBA00022741"/>
    </source>
</evidence>
<organism evidence="18">
    <name type="scientific">Candidatus Kentrum sp. MB</name>
    <dbReference type="NCBI Taxonomy" id="2138164"/>
    <lineage>
        <taxon>Bacteria</taxon>
        <taxon>Pseudomonadati</taxon>
        <taxon>Pseudomonadota</taxon>
        <taxon>Gammaproteobacteria</taxon>
        <taxon>Candidatus Kentrum</taxon>
    </lineage>
</organism>
<keyword evidence="8 16" id="KW-0808">Transferase</keyword>
<evidence type="ECO:0000256" key="10">
    <source>
        <dbReference type="ARBA" id="ARBA00022777"/>
    </source>
</evidence>
<feature type="binding site" evidence="16">
    <location>
        <position position="99"/>
    </location>
    <ligand>
        <name>substrate</name>
    </ligand>
</feature>
<comment type="cofactor">
    <cofactor evidence="2">
        <name>K(+)</name>
        <dbReference type="ChEBI" id="CHEBI:29103"/>
    </cofactor>
</comment>
<dbReference type="PANTHER" id="PTHR34265:SF1">
    <property type="entry name" value="TYPE III PANTOTHENATE KINASE"/>
    <property type="match status" value="1"/>
</dbReference>
<comment type="catalytic activity">
    <reaction evidence="1 16">
        <text>(R)-pantothenate + ATP = (R)-4'-phosphopantothenate + ADP + H(+)</text>
        <dbReference type="Rhea" id="RHEA:16373"/>
        <dbReference type="ChEBI" id="CHEBI:10986"/>
        <dbReference type="ChEBI" id="CHEBI:15378"/>
        <dbReference type="ChEBI" id="CHEBI:29032"/>
        <dbReference type="ChEBI" id="CHEBI:30616"/>
        <dbReference type="ChEBI" id="CHEBI:456216"/>
        <dbReference type="EC" id="2.7.1.33"/>
    </reaction>
</comment>
<dbReference type="NCBIfam" id="TIGR00671">
    <property type="entry name" value="baf"/>
    <property type="match status" value="1"/>
</dbReference>
<dbReference type="UniPathway" id="UPA00241">
    <property type="reaction ID" value="UER00352"/>
</dbReference>
<evidence type="ECO:0000256" key="14">
    <source>
        <dbReference type="ARBA" id="ARBA00038036"/>
    </source>
</evidence>
<reference evidence="18" key="1">
    <citation type="submission" date="2019-02" db="EMBL/GenBank/DDBJ databases">
        <authorList>
            <person name="Gruber-Vodicka R. H."/>
            <person name="Seah K. B. B."/>
        </authorList>
    </citation>
    <scope>NUCLEOTIDE SEQUENCE</scope>
    <source>
        <strain evidence="17">BECK_BZ197</strain>
        <strain evidence="19">BECK_BZ198</strain>
        <strain evidence="18">BECK_BZ199</strain>
    </source>
</reference>
<evidence type="ECO:0000256" key="5">
    <source>
        <dbReference type="ARBA" id="ARBA00011738"/>
    </source>
</evidence>
<comment type="pathway">
    <text evidence="4 16">Cofactor biosynthesis; coenzyme A biosynthesis; CoA from (R)-pantothenate: step 1/5.</text>
</comment>
<feature type="binding site" evidence="16">
    <location>
        <begin position="106"/>
        <end position="109"/>
    </location>
    <ligand>
        <name>substrate</name>
    </ligand>
</feature>
<dbReference type="InterPro" id="IPR043129">
    <property type="entry name" value="ATPase_NBD"/>
</dbReference>
<comment type="similarity">
    <text evidence="14 16">Belongs to the type III pantothenate kinase family.</text>
</comment>
<accession>A0A450XNM7</accession>
<keyword evidence="11 16" id="KW-0067">ATP-binding</keyword>
<keyword evidence="13 16" id="KW-0173">Coenzyme A biosynthesis</keyword>
<evidence type="ECO:0000256" key="13">
    <source>
        <dbReference type="ARBA" id="ARBA00022993"/>
    </source>
</evidence>
<evidence type="ECO:0000256" key="12">
    <source>
        <dbReference type="ARBA" id="ARBA00022958"/>
    </source>
</evidence>
<dbReference type="InterPro" id="IPR004619">
    <property type="entry name" value="Type_III_PanK"/>
</dbReference>
<dbReference type="GO" id="GO:0004594">
    <property type="term" value="F:pantothenate kinase activity"/>
    <property type="evidence" value="ECO:0007669"/>
    <property type="project" value="UniProtKB-UniRule"/>
</dbReference>
<evidence type="ECO:0000256" key="2">
    <source>
        <dbReference type="ARBA" id="ARBA00001958"/>
    </source>
</evidence>
<gene>
    <name evidence="16" type="primary">coaX</name>
    <name evidence="17" type="ORF">BECKMB1821G_GA0114241_10456</name>
    <name evidence="19" type="ORF">BECKMB1821H_GA0114242_103013</name>
    <name evidence="18" type="ORF">BECKMB1821I_GA0114274_101921</name>
</gene>
<evidence type="ECO:0000256" key="4">
    <source>
        <dbReference type="ARBA" id="ARBA00005225"/>
    </source>
</evidence>
<dbReference type="Pfam" id="PF03309">
    <property type="entry name" value="Pan_kinase"/>
    <property type="match status" value="1"/>
</dbReference>
<evidence type="ECO:0000256" key="7">
    <source>
        <dbReference type="ARBA" id="ARBA00022490"/>
    </source>
</evidence>
<dbReference type="PANTHER" id="PTHR34265">
    <property type="entry name" value="TYPE III PANTOTHENATE KINASE"/>
    <property type="match status" value="1"/>
</dbReference>
<evidence type="ECO:0000256" key="15">
    <source>
        <dbReference type="ARBA" id="ARBA00040883"/>
    </source>
</evidence>
<comment type="function">
    <text evidence="16">Catalyzes the phosphorylation of pantothenate (Pan), the first step in CoA biosynthesis.</text>
</comment>
<keyword evidence="9 16" id="KW-0547">Nucleotide-binding</keyword>
<dbReference type="GO" id="GO:0005524">
    <property type="term" value="F:ATP binding"/>
    <property type="evidence" value="ECO:0007669"/>
    <property type="project" value="UniProtKB-UniRule"/>
</dbReference>
<dbReference type="EMBL" id="CAADFQ010000019">
    <property type="protein sequence ID" value="VFK30933.1"/>
    <property type="molecule type" value="Genomic_DNA"/>
</dbReference>
<evidence type="ECO:0000256" key="8">
    <source>
        <dbReference type="ARBA" id="ARBA00022679"/>
    </source>
</evidence>
<dbReference type="EC" id="2.7.1.33" evidence="6 16"/>
<dbReference type="GO" id="GO:0046872">
    <property type="term" value="F:metal ion binding"/>
    <property type="evidence" value="ECO:0007669"/>
    <property type="project" value="UniProtKB-KW"/>
</dbReference>
<dbReference type="GO" id="GO:0005737">
    <property type="term" value="C:cytoplasm"/>
    <property type="evidence" value="ECO:0007669"/>
    <property type="project" value="UniProtKB-SubCell"/>
</dbReference>
<proteinExistence type="inferred from homology"/>
<dbReference type="SUPFAM" id="SSF53067">
    <property type="entry name" value="Actin-like ATPase domain"/>
    <property type="match status" value="2"/>
</dbReference>
<evidence type="ECO:0000256" key="16">
    <source>
        <dbReference type="HAMAP-Rule" id="MF_01274"/>
    </source>
</evidence>
<dbReference type="AlphaFoldDB" id="A0A450XNM7"/>
<name>A0A450XNM7_9GAMM</name>
<evidence type="ECO:0000256" key="6">
    <source>
        <dbReference type="ARBA" id="ARBA00012102"/>
    </source>
</evidence>
<dbReference type="EMBL" id="CAADGH010000030">
    <property type="protein sequence ID" value="VFK75730.1"/>
    <property type="molecule type" value="Genomic_DNA"/>
</dbReference>
<dbReference type="GO" id="GO:0015937">
    <property type="term" value="P:coenzyme A biosynthetic process"/>
    <property type="evidence" value="ECO:0007669"/>
    <property type="project" value="UniProtKB-UniRule"/>
</dbReference>
<dbReference type="CDD" id="cd24015">
    <property type="entry name" value="ASKHA_NBD_PanK-III"/>
    <property type="match status" value="1"/>
</dbReference>
<feature type="binding site" evidence="16">
    <location>
        <position position="131"/>
    </location>
    <ligand>
        <name>ATP</name>
        <dbReference type="ChEBI" id="CHEBI:30616"/>
    </ligand>
</feature>
<keyword evidence="7 16" id="KW-0963">Cytoplasm</keyword>
<feature type="binding site" evidence="16">
    <location>
        <begin position="11"/>
        <end position="18"/>
    </location>
    <ligand>
        <name>ATP</name>
        <dbReference type="ChEBI" id="CHEBI:30616"/>
    </ligand>
</feature>
<dbReference type="EMBL" id="CAADFO010000045">
    <property type="protein sequence ID" value="VFK29081.1"/>
    <property type="molecule type" value="Genomic_DNA"/>
</dbReference>
<evidence type="ECO:0000313" key="19">
    <source>
        <dbReference type="EMBL" id="VFK75730.1"/>
    </source>
</evidence>
<evidence type="ECO:0000313" key="17">
    <source>
        <dbReference type="EMBL" id="VFK29081.1"/>
    </source>
</evidence>
<comment type="cofactor">
    <cofactor evidence="16">
        <name>NH4(+)</name>
        <dbReference type="ChEBI" id="CHEBI:28938"/>
    </cofactor>
    <cofactor evidence="16">
        <name>K(+)</name>
        <dbReference type="ChEBI" id="CHEBI:29103"/>
    </cofactor>
    <text evidence="16">A monovalent cation. Ammonium or potassium.</text>
</comment>
<keyword evidence="12 16" id="KW-0630">Potassium</keyword>
<dbReference type="Gene3D" id="3.30.420.40">
    <property type="match status" value="2"/>
</dbReference>
<feature type="binding site" evidence="16">
    <location>
        <position position="128"/>
    </location>
    <ligand>
        <name>K(+)</name>
        <dbReference type="ChEBI" id="CHEBI:29103"/>
    </ligand>
</feature>
<evidence type="ECO:0000313" key="18">
    <source>
        <dbReference type="EMBL" id="VFK30933.1"/>
    </source>
</evidence>
<feature type="binding site" evidence="16">
    <location>
        <position position="188"/>
    </location>
    <ligand>
        <name>substrate</name>
    </ligand>
</feature>